<dbReference type="SUPFAM" id="SSF55331">
    <property type="entry name" value="Tautomerase/MIF"/>
    <property type="match status" value="2"/>
</dbReference>
<comment type="similarity">
    <text evidence="1">Belongs to the 4-oxalocrotonate tautomerase family.</text>
</comment>
<gene>
    <name evidence="4" type="ORF">CQ394_00830</name>
</gene>
<evidence type="ECO:0000313" key="4">
    <source>
        <dbReference type="EMBL" id="PEG30306.1"/>
    </source>
</evidence>
<reference evidence="4 5" key="1">
    <citation type="submission" date="2017-10" db="EMBL/GenBank/DDBJ databases">
        <title>Effective Description of Clostridium neonatale sp. nov. linked to necrotizing enterocolitis in neonates and a clarification of species assignable to the genus Clostridium (Prazmowski 1880) emend. Lawson and Rainey 2016.</title>
        <authorList>
            <person name="Bernard K."/>
            <person name="Burdz T."/>
            <person name="Wiebe D."/>
            <person name="Balcewich B."/>
            <person name="Alfa M."/>
            <person name="Bernier A.-M."/>
        </authorList>
    </citation>
    <scope>NUCLEOTIDE SEQUENCE [LARGE SCALE GENOMIC DNA]</scope>
    <source>
        <strain evidence="4 5">LCDC99A005</strain>
    </source>
</reference>
<dbReference type="STRING" id="137838.GCA_001458595_01604"/>
<sequence>MPFVNVKVIENQITLEKKKELVAELTDLIVKVMGREREYTVITIDELKEYQWAIGGVTLDKSSNKEIAVFVNIKVSKGTTNPDEMNTMIKAIKELIVRVLGNSAITNYVVIDELNPDGWGFDGISMTERNKMEQ</sequence>
<name>A0A2A7MF70_9CLOT</name>
<dbReference type="InterPro" id="IPR014347">
    <property type="entry name" value="Tautomerase/MIF_sf"/>
</dbReference>
<evidence type="ECO:0000259" key="3">
    <source>
        <dbReference type="Pfam" id="PF01361"/>
    </source>
</evidence>
<evidence type="ECO:0000256" key="1">
    <source>
        <dbReference type="ARBA" id="ARBA00006723"/>
    </source>
</evidence>
<keyword evidence="5" id="KW-1185">Reference proteome</keyword>
<dbReference type="Pfam" id="PF01361">
    <property type="entry name" value="Tautomerase"/>
    <property type="match status" value="2"/>
</dbReference>
<organism evidence="4 5">
    <name type="scientific">Clostridium neonatale</name>
    <dbReference type="NCBI Taxonomy" id="137838"/>
    <lineage>
        <taxon>Bacteria</taxon>
        <taxon>Bacillati</taxon>
        <taxon>Bacillota</taxon>
        <taxon>Clostridia</taxon>
        <taxon>Eubacteriales</taxon>
        <taxon>Clostridiaceae</taxon>
        <taxon>Clostridium</taxon>
    </lineage>
</organism>
<evidence type="ECO:0000313" key="5">
    <source>
        <dbReference type="Proteomes" id="UP000220840"/>
    </source>
</evidence>
<proteinExistence type="inferred from homology"/>
<accession>A0A2A7MF70</accession>
<dbReference type="AlphaFoldDB" id="A0A2A7MF70"/>
<dbReference type="OrthoDB" id="9799841at2"/>
<dbReference type="GO" id="GO:0016853">
    <property type="term" value="F:isomerase activity"/>
    <property type="evidence" value="ECO:0007669"/>
    <property type="project" value="UniProtKB-KW"/>
</dbReference>
<evidence type="ECO:0000256" key="2">
    <source>
        <dbReference type="ARBA" id="ARBA00023235"/>
    </source>
</evidence>
<protein>
    <submittedName>
        <fullName evidence="4">4-oxalocrotonate tautomerase</fullName>
    </submittedName>
</protein>
<keyword evidence="2" id="KW-0413">Isomerase</keyword>
<feature type="domain" description="4-oxalocrotonate tautomerase-like" evidence="3">
    <location>
        <begin position="70"/>
        <end position="127"/>
    </location>
</feature>
<dbReference type="PANTHER" id="PTHR35530">
    <property type="entry name" value="TAUTOMERASE-RELATED"/>
    <property type="match status" value="1"/>
</dbReference>
<dbReference type="RefSeq" id="WP_058294477.1">
    <property type="nucleotide sequence ID" value="NZ_CAMRXG010000054.1"/>
</dbReference>
<dbReference type="Proteomes" id="UP000220840">
    <property type="component" value="Unassembled WGS sequence"/>
</dbReference>
<dbReference type="InterPro" id="IPR004370">
    <property type="entry name" value="4-OT-like_dom"/>
</dbReference>
<comment type="caution">
    <text evidence="4">The sequence shown here is derived from an EMBL/GenBank/DDBJ whole genome shotgun (WGS) entry which is preliminary data.</text>
</comment>
<feature type="domain" description="4-oxalocrotonate tautomerase-like" evidence="3">
    <location>
        <begin position="2"/>
        <end position="59"/>
    </location>
</feature>
<dbReference type="EMBL" id="PDCJ01000001">
    <property type="protein sequence ID" value="PEG30306.1"/>
    <property type="molecule type" value="Genomic_DNA"/>
</dbReference>
<dbReference type="Gene3D" id="3.30.429.10">
    <property type="entry name" value="Macrophage Migration Inhibitory Factor"/>
    <property type="match status" value="2"/>
</dbReference>
<dbReference type="PANTHER" id="PTHR35530:SF1">
    <property type="entry name" value="2-HYDROXYMUCONATE TAUTOMERASE"/>
    <property type="match status" value="1"/>
</dbReference>